<dbReference type="GeneID" id="11468781"/>
<dbReference type="Proteomes" id="UP000006790">
    <property type="component" value="Chromosome 5"/>
</dbReference>
<dbReference type="FunCoup" id="I6NEB0">
    <property type="interactions" value="171"/>
</dbReference>
<dbReference type="eggNOG" id="KOG3351">
    <property type="taxonomic scope" value="Eukaryota"/>
</dbReference>
<sequence>MTTVGIIVRNINGIDVKNVLKPVFERCLPYLSSDHAVLDIVLLDSFNSAAALDSTLLSLYHNARDVLLTKELFDVGINVLFNIPSEGYSNHKWEVLFIYDLKLKDMFKHDKLETFELEDPILDLPGPEKDRDKYEVSALGGTFDHFHDGHKILLSVATLLTSKKLIVGVTVEELLVNKKYKELLESFEDRCHSVCMFLNRLKKSLEVKIVALHDICGPTGSVPEIEALIVSRETVAGGEIINKTRNQKGMKELEIYVVNILGGDESDSWKEKLSSTEIRRHHLMKNLNRK</sequence>
<gene>
    <name evidence="2" type="ordered locus">Ecym_5670</name>
</gene>
<evidence type="ECO:0000313" key="3">
    <source>
        <dbReference type="Proteomes" id="UP000006790"/>
    </source>
</evidence>
<dbReference type="GO" id="GO:0015937">
    <property type="term" value="P:coenzyme A biosynthetic process"/>
    <property type="evidence" value="ECO:0007669"/>
    <property type="project" value="EnsemblFungi"/>
</dbReference>
<dbReference type="EMBL" id="CP002501">
    <property type="protein sequence ID" value="AET40402.1"/>
    <property type="molecule type" value="Genomic_DNA"/>
</dbReference>
<dbReference type="RefSeq" id="XP_003647219.1">
    <property type="nucleotide sequence ID" value="XM_003647171.1"/>
</dbReference>
<evidence type="ECO:0000313" key="2">
    <source>
        <dbReference type="EMBL" id="AET40402.1"/>
    </source>
</evidence>
<dbReference type="OrthoDB" id="330671at2759"/>
<dbReference type="OMA" id="KDVCGPT"/>
<dbReference type="InParanoid" id="I6NEB0"/>
<dbReference type="Gene3D" id="3.40.50.620">
    <property type="entry name" value="HUPs"/>
    <property type="match status" value="1"/>
</dbReference>
<reference evidence="2 3" key="1">
    <citation type="journal article" date="2011" name="G3 (Bethesda)">
        <title>Genome evolution in the Eremothecium clade of the Saccharomyces complex revealed by comparative genomics.</title>
        <authorList>
            <person name="Wendland J."/>
            <person name="Walther A."/>
        </authorList>
    </citation>
    <scope>NUCLEOTIDE SEQUENCE [LARGE SCALE GENOMIC DNA]</scope>
    <source>
        <strain evidence="3">CBS 270.75 / DBVPG 7215 / KCTC 17166 / NRRL Y-17582</strain>
    </source>
</reference>
<dbReference type="AlphaFoldDB" id="I6NEB0"/>
<dbReference type="KEGG" id="erc:Ecym_5670"/>
<dbReference type="NCBIfam" id="NF001985">
    <property type="entry name" value="PRK00777.1"/>
    <property type="match status" value="1"/>
</dbReference>
<dbReference type="CDD" id="cd02164">
    <property type="entry name" value="PPAT_CoAS"/>
    <property type="match status" value="1"/>
</dbReference>
<dbReference type="FunFam" id="3.40.50.620:FF:000089">
    <property type="entry name" value="Bifunctional coenzyme A synthase"/>
    <property type="match status" value="1"/>
</dbReference>
<proteinExistence type="predicted"/>
<evidence type="ECO:0000259" key="1">
    <source>
        <dbReference type="Pfam" id="PF01467"/>
    </source>
</evidence>
<dbReference type="PANTHER" id="PTHR10695:SF46">
    <property type="entry name" value="BIFUNCTIONAL COENZYME A SYNTHASE-RELATED"/>
    <property type="match status" value="1"/>
</dbReference>
<name>I6NEB0_ERECY</name>
<dbReference type="GO" id="GO:1990143">
    <property type="term" value="C:CoA-synthesizing protein complex"/>
    <property type="evidence" value="ECO:0007669"/>
    <property type="project" value="EnsemblFungi"/>
</dbReference>
<protein>
    <recommendedName>
        <fullName evidence="1">Cytidyltransferase-like domain-containing protein</fullName>
    </recommendedName>
</protein>
<organism evidence="2 3">
    <name type="scientific">Eremothecium cymbalariae (strain CBS 270.75 / DBVPG 7215 / KCTC 17166 / NRRL Y-17582)</name>
    <name type="common">Yeast</name>
    <dbReference type="NCBI Taxonomy" id="931890"/>
    <lineage>
        <taxon>Eukaryota</taxon>
        <taxon>Fungi</taxon>
        <taxon>Dikarya</taxon>
        <taxon>Ascomycota</taxon>
        <taxon>Saccharomycotina</taxon>
        <taxon>Saccharomycetes</taxon>
        <taxon>Saccharomycetales</taxon>
        <taxon>Saccharomycetaceae</taxon>
        <taxon>Eremothecium</taxon>
    </lineage>
</organism>
<keyword evidence="3" id="KW-1185">Reference proteome</keyword>
<feature type="domain" description="Cytidyltransferase-like" evidence="1">
    <location>
        <begin position="139"/>
        <end position="280"/>
    </location>
</feature>
<dbReference type="PANTHER" id="PTHR10695">
    <property type="entry name" value="DEPHOSPHO-COA KINASE-RELATED"/>
    <property type="match status" value="1"/>
</dbReference>
<dbReference type="STRING" id="931890.I6NEB0"/>
<dbReference type="InterPro" id="IPR004821">
    <property type="entry name" value="Cyt_trans-like"/>
</dbReference>
<dbReference type="InterPro" id="IPR014729">
    <property type="entry name" value="Rossmann-like_a/b/a_fold"/>
</dbReference>
<dbReference type="HOGENOM" id="CLU_035272_0_1_1"/>
<dbReference type="GO" id="GO:0004140">
    <property type="term" value="F:dephospho-CoA kinase activity"/>
    <property type="evidence" value="ECO:0007669"/>
    <property type="project" value="TreeGrafter"/>
</dbReference>
<dbReference type="Pfam" id="PF01467">
    <property type="entry name" value="CTP_transf_like"/>
    <property type="match status" value="1"/>
</dbReference>
<dbReference type="SUPFAM" id="SSF52374">
    <property type="entry name" value="Nucleotidylyl transferase"/>
    <property type="match status" value="1"/>
</dbReference>
<accession>I6NEB0</accession>